<evidence type="ECO:0000313" key="3">
    <source>
        <dbReference type="EMBL" id="CAD7246347.1"/>
    </source>
</evidence>
<feature type="signal peptide" evidence="2">
    <location>
        <begin position="1"/>
        <end position="18"/>
    </location>
</feature>
<proteinExistence type="predicted"/>
<evidence type="ECO:0000256" key="1">
    <source>
        <dbReference type="SAM" id="MobiDB-lite"/>
    </source>
</evidence>
<feature type="compositionally biased region" description="Basic and acidic residues" evidence="1">
    <location>
        <begin position="217"/>
        <end position="230"/>
    </location>
</feature>
<dbReference type="EMBL" id="CAJPEV010001106">
    <property type="protein sequence ID" value="CAG0890772.1"/>
    <property type="molecule type" value="Genomic_DNA"/>
</dbReference>
<dbReference type="Proteomes" id="UP000677054">
    <property type="component" value="Unassembled WGS sequence"/>
</dbReference>
<evidence type="ECO:0000313" key="4">
    <source>
        <dbReference type="Proteomes" id="UP000677054"/>
    </source>
</evidence>
<accession>A0A7R9A6Y7</accession>
<organism evidence="3">
    <name type="scientific">Darwinula stevensoni</name>
    <dbReference type="NCBI Taxonomy" id="69355"/>
    <lineage>
        <taxon>Eukaryota</taxon>
        <taxon>Metazoa</taxon>
        <taxon>Ecdysozoa</taxon>
        <taxon>Arthropoda</taxon>
        <taxon>Crustacea</taxon>
        <taxon>Oligostraca</taxon>
        <taxon>Ostracoda</taxon>
        <taxon>Podocopa</taxon>
        <taxon>Podocopida</taxon>
        <taxon>Darwinulocopina</taxon>
        <taxon>Darwinuloidea</taxon>
        <taxon>Darwinulidae</taxon>
        <taxon>Darwinula</taxon>
    </lineage>
</organism>
<keyword evidence="2" id="KW-0732">Signal</keyword>
<name>A0A7R9A6Y7_9CRUS</name>
<protein>
    <submittedName>
        <fullName evidence="3">Uncharacterized protein</fullName>
    </submittedName>
</protein>
<feature type="chain" id="PRO_5036402786" evidence="2">
    <location>
        <begin position="19"/>
        <end position="340"/>
    </location>
</feature>
<feature type="region of interest" description="Disordered" evidence="1">
    <location>
        <begin position="197"/>
        <end position="236"/>
    </location>
</feature>
<dbReference type="AlphaFoldDB" id="A0A7R9A6Y7"/>
<feature type="compositionally biased region" description="Basic and acidic residues" evidence="1">
    <location>
        <begin position="197"/>
        <end position="208"/>
    </location>
</feature>
<keyword evidence="4" id="KW-1185">Reference proteome</keyword>
<feature type="region of interest" description="Disordered" evidence="1">
    <location>
        <begin position="101"/>
        <end position="143"/>
    </location>
</feature>
<sequence length="340" mass="38099">MLDVRSLAFWLLVRVSCGEVPDSLAVESVNALSFVTFDPGFAKRGRSLTSDLHGIPSALPLASPPLRNGPSFPRRRRVGNIGIPLFSPRLPPPLRGFLPPRPGQRRGPIRPFAGSAAPIAAEPPEDGNEYDRFSPLDSPDSEVDGSLETALRVMQFHRQSLKTHLMEVFLLTVIQNRSQDLQRFGFSRASRLKELDTLRRRGTTRERTPGLLSPESRTADEESTGDSHEETSEDEGNGFWMTDILDVAKDVMNWLGGFLDRADSTHPTEKSQCLKRALCDITRHPAAREASGRYLPTWGLLRNLTERWLLARNGLDCELLTEQCSRESRHYIPLPIVQTR</sequence>
<reference evidence="3" key="1">
    <citation type="submission" date="2020-11" db="EMBL/GenBank/DDBJ databases">
        <authorList>
            <person name="Tran Van P."/>
        </authorList>
    </citation>
    <scope>NUCLEOTIDE SEQUENCE</scope>
</reference>
<gene>
    <name evidence="3" type="ORF">DSTB1V02_LOCUS6197</name>
</gene>
<dbReference type="EMBL" id="LR900623">
    <property type="protein sequence ID" value="CAD7246347.1"/>
    <property type="molecule type" value="Genomic_DNA"/>
</dbReference>
<evidence type="ECO:0000256" key="2">
    <source>
        <dbReference type="SAM" id="SignalP"/>
    </source>
</evidence>